<evidence type="ECO:0000313" key="6">
    <source>
        <dbReference type="Proteomes" id="UP000050562"/>
    </source>
</evidence>
<dbReference type="NCBIfam" id="TIGR02324">
    <property type="entry name" value="CP_lyasePhnL"/>
    <property type="match status" value="1"/>
</dbReference>
<proteinExistence type="inferred from homology"/>
<evidence type="ECO:0000259" key="4">
    <source>
        <dbReference type="PROSITE" id="PS50893"/>
    </source>
</evidence>
<evidence type="ECO:0000313" key="5">
    <source>
        <dbReference type="EMBL" id="KPY30828.1"/>
    </source>
</evidence>
<dbReference type="Proteomes" id="UP000050562">
    <property type="component" value="Unassembled WGS sequence"/>
</dbReference>
<dbReference type="PANTHER" id="PTHR42798">
    <property type="entry name" value="LIPOPROTEIN-RELEASING SYSTEM ATP-BINDING PROTEIN LOLD"/>
    <property type="match status" value="1"/>
</dbReference>
<evidence type="ECO:0000256" key="1">
    <source>
        <dbReference type="ARBA" id="ARBA00005417"/>
    </source>
</evidence>
<comment type="similarity">
    <text evidence="1">Belongs to the ABC transporter superfamily.</text>
</comment>
<reference evidence="5 6" key="1">
    <citation type="submission" date="2015-09" db="EMBL/GenBank/DDBJ databases">
        <title>Genome announcement of multiple Pseudomonas syringae strains.</title>
        <authorList>
            <person name="Thakur S."/>
            <person name="Wang P.W."/>
            <person name="Gong Y."/>
            <person name="Weir B.S."/>
            <person name="Guttman D.S."/>
        </authorList>
    </citation>
    <scope>NUCLEOTIDE SEQUENCE [LARGE SCALE GENOMIC DNA]</scope>
    <source>
        <strain evidence="5 6">ICMP3956</strain>
    </source>
</reference>
<organism evidence="5 6">
    <name type="scientific">Pseudomonas syringae pv. primulae</name>
    <dbReference type="NCBI Taxonomy" id="251707"/>
    <lineage>
        <taxon>Bacteria</taxon>
        <taxon>Pseudomonadati</taxon>
        <taxon>Pseudomonadota</taxon>
        <taxon>Gammaproteobacteria</taxon>
        <taxon>Pseudomonadales</taxon>
        <taxon>Pseudomonadaceae</taxon>
        <taxon>Pseudomonas</taxon>
    </lineage>
</organism>
<evidence type="ECO:0000256" key="2">
    <source>
        <dbReference type="ARBA" id="ARBA00022741"/>
    </source>
</evidence>
<dbReference type="AlphaFoldDB" id="A0A0P9XG94"/>
<accession>A0A0P9XG94</accession>
<dbReference type="InterPro" id="IPR027417">
    <property type="entry name" value="P-loop_NTPase"/>
</dbReference>
<dbReference type="SUPFAM" id="SSF52540">
    <property type="entry name" value="P-loop containing nucleoside triphosphate hydrolases"/>
    <property type="match status" value="1"/>
</dbReference>
<dbReference type="SMART" id="SM00382">
    <property type="entry name" value="AAA"/>
    <property type="match status" value="1"/>
</dbReference>
<dbReference type="Pfam" id="PF00005">
    <property type="entry name" value="ABC_tran"/>
    <property type="match status" value="1"/>
</dbReference>
<dbReference type="EMBL" id="LJRC01000270">
    <property type="protein sequence ID" value="KPY30828.1"/>
    <property type="molecule type" value="Genomic_DNA"/>
</dbReference>
<keyword evidence="2" id="KW-0547">Nucleotide-binding</keyword>
<dbReference type="GO" id="GO:0016887">
    <property type="term" value="F:ATP hydrolysis activity"/>
    <property type="evidence" value="ECO:0007669"/>
    <property type="project" value="InterPro"/>
</dbReference>
<comment type="caution">
    <text evidence="5">The sequence shown here is derived from an EMBL/GenBank/DDBJ whole genome shotgun (WGS) entry which is preliminary data.</text>
</comment>
<dbReference type="Gene3D" id="3.40.50.300">
    <property type="entry name" value="P-loop containing nucleotide triphosphate hydrolases"/>
    <property type="match status" value="1"/>
</dbReference>
<dbReference type="PATRIC" id="fig|251707.3.peg.2868"/>
<keyword evidence="3 5" id="KW-0067">ATP-binding</keyword>
<dbReference type="InterPro" id="IPR012701">
    <property type="entry name" value="CP_lyase_PhnL"/>
</dbReference>
<name>A0A0P9XG94_9PSED</name>
<protein>
    <submittedName>
        <fullName evidence="5">Phosphonates transport ATP-binding protein phnL</fullName>
    </submittedName>
</protein>
<dbReference type="InterPro" id="IPR003593">
    <property type="entry name" value="AAA+_ATPase"/>
</dbReference>
<feature type="domain" description="ABC transporter" evidence="4">
    <location>
        <begin position="35"/>
        <end position="265"/>
    </location>
</feature>
<gene>
    <name evidence="5" type="ORF">ALO52_100181</name>
</gene>
<dbReference type="PANTHER" id="PTHR42798:SF7">
    <property type="entry name" value="ALPHA-D-RIBOSE 1-METHYLPHOSPHONATE 5-TRIPHOSPHATE SYNTHASE SUBUNIT PHNL"/>
    <property type="match status" value="1"/>
</dbReference>
<dbReference type="PROSITE" id="PS50893">
    <property type="entry name" value="ABC_TRANSPORTER_2"/>
    <property type="match status" value="1"/>
</dbReference>
<dbReference type="PROSITE" id="PS00211">
    <property type="entry name" value="ABC_TRANSPORTER_1"/>
    <property type="match status" value="1"/>
</dbReference>
<sequence>MRSSMTRSIRIHSCWFPRYCSHDPHREMSLMTTLIEVRDLSKNFTLHQHNGVVLNVLRGLNFSVRSGECLVLGGASGTGKSTLLRTLYGNYLPAAGSIRVQHDGEWTELVGATPRQVLEVRRRTLGYVSQFLRVIPRVSSLDVVMEPALARGWPREQARARAELLLTRLNIAPRLWPLAPSTFSGGEQQRINIARAFMVPWPVLLLDEPTASLDDANRQVVLELIDEAKREGAALIGIFHDRDARESVASRQLDMTPVELTAKELLQC</sequence>
<dbReference type="InterPro" id="IPR003439">
    <property type="entry name" value="ABC_transporter-like_ATP-bd"/>
</dbReference>
<dbReference type="InterPro" id="IPR017871">
    <property type="entry name" value="ABC_transporter-like_CS"/>
</dbReference>
<evidence type="ECO:0000256" key="3">
    <source>
        <dbReference type="ARBA" id="ARBA00022840"/>
    </source>
</evidence>
<dbReference type="GO" id="GO:0005524">
    <property type="term" value="F:ATP binding"/>
    <property type="evidence" value="ECO:0007669"/>
    <property type="project" value="UniProtKB-KW"/>
</dbReference>